<feature type="region of interest" description="Disordered" evidence="1">
    <location>
        <begin position="178"/>
        <end position="228"/>
    </location>
</feature>
<evidence type="ECO:0000256" key="1">
    <source>
        <dbReference type="SAM" id="MobiDB-lite"/>
    </source>
</evidence>
<proteinExistence type="predicted"/>
<dbReference type="AlphaFoldDB" id="S2JN51"/>
<reference evidence="3" key="1">
    <citation type="submission" date="2013-05" db="EMBL/GenBank/DDBJ databases">
        <title>The Genome sequence of Mucor circinelloides f. circinelloides 1006PhL.</title>
        <authorList>
            <consortium name="The Broad Institute Genomics Platform"/>
            <person name="Cuomo C."/>
            <person name="Earl A."/>
            <person name="Findley K."/>
            <person name="Lee S.C."/>
            <person name="Walker B."/>
            <person name="Young S."/>
            <person name="Zeng Q."/>
            <person name="Gargeya S."/>
            <person name="Fitzgerald M."/>
            <person name="Haas B."/>
            <person name="Abouelleil A."/>
            <person name="Allen A.W."/>
            <person name="Alvarado L."/>
            <person name="Arachchi H.M."/>
            <person name="Berlin A.M."/>
            <person name="Chapman S.B."/>
            <person name="Gainer-Dewar J."/>
            <person name="Goldberg J."/>
            <person name="Griggs A."/>
            <person name="Gujja S."/>
            <person name="Hansen M."/>
            <person name="Howarth C."/>
            <person name="Imamovic A."/>
            <person name="Ireland A."/>
            <person name="Larimer J."/>
            <person name="McCowan C."/>
            <person name="Murphy C."/>
            <person name="Pearson M."/>
            <person name="Poon T.W."/>
            <person name="Priest M."/>
            <person name="Roberts A."/>
            <person name="Saif S."/>
            <person name="Shea T."/>
            <person name="Sisk P."/>
            <person name="Sykes S."/>
            <person name="Wortman J."/>
            <person name="Nusbaum C."/>
            <person name="Birren B."/>
        </authorList>
    </citation>
    <scope>NUCLEOTIDE SEQUENCE [LARGE SCALE GENOMIC DNA]</scope>
    <source>
        <strain evidence="3">1006PhL</strain>
    </source>
</reference>
<accession>S2JN51</accession>
<dbReference type="OrthoDB" id="2282872at2759"/>
<keyword evidence="3" id="KW-1185">Reference proteome</keyword>
<gene>
    <name evidence="2" type="ORF">HMPREF1544_12080</name>
</gene>
<evidence type="ECO:0000313" key="3">
    <source>
        <dbReference type="Proteomes" id="UP000014254"/>
    </source>
</evidence>
<dbReference type="STRING" id="1220926.S2JN51"/>
<dbReference type="Proteomes" id="UP000014254">
    <property type="component" value="Unassembled WGS sequence"/>
</dbReference>
<evidence type="ECO:0000313" key="2">
    <source>
        <dbReference type="EMBL" id="EPB81210.1"/>
    </source>
</evidence>
<sequence length="462" mass="51609">MQKGPTEVCVCCGGLFFSTKVSKVKMSKIIEWGCTEETANTVFSVEPSIWTVRGTTGQFKSKGGIVNIPANVDTTVQAIPRSLLDDANIIPVELARRWRYARGYIKGAISSERVGNAALYLQPTPPLFCEYNVRIDIVGWLENAENFQDTAHAEDRQQEGERDQPQATATVNYEDAAQNGNSSADELAGSQDEAEQNKAVQEAGGGDEVVDPRKGKPMAPGENQIPLSLFSDQDSDYLSFIKVYMGRKLDPLPPVSYTSGRKSIARRYDRRAVMRPDCLLYRDRKMMLLKMAGNAKTVLRKTTNASTGRPHTVNNVLQGNLTTTLLSEDQAYKVLQGVRSSAEHWKTKKKKNLLMAMIRQFGIPTLFITLQAAEELTSRERAWLMQSDPVTCASYFDYRTEFQHRGSPHIHMLIWQEDAPRILPGSTENDARVCQFKDGIITCEKEWDGSSHTYDNSSTDAT</sequence>
<dbReference type="OMA" id="RIDIVGW"/>
<dbReference type="eggNOG" id="KOG0987">
    <property type="taxonomic scope" value="Eukaryota"/>
</dbReference>
<dbReference type="InParanoid" id="S2JN51"/>
<organism evidence="2 3">
    <name type="scientific">Mucor circinelloides f. circinelloides (strain 1006PhL)</name>
    <name type="common">Mucormycosis agent</name>
    <name type="synonym">Calyptromyces circinelloides</name>
    <dbReference type="NCBI Taxonomy" id="1220926"/>
    <lineage>
        <taxon>Eukaryota</taxon>
        <taxon>Fungi</taxon>
        <taxon>Fungi incertae sedis</taxon>
        <taxon>Mucoromycota</taxon>
        <taxon>Mucoromycotina</taxon>
        <taxon>Mucoromycetes</taxon>
        <taxon>Mucorales</taxon>
        <taxon>Mucorineae</taxon>
        <taxon>Mucoraceae</taxon>
        <taxon>Mucor</taxon>
    </lineage>
</organism>
<dbReference type="VEuPathDB" id="FungiDB:HMPREF1544_12080"/>
<name>S2JN51_MUCC1</name>
<evidence type="ECO:0008006" key="4">
    <source>
        <dbReference type="Google" id="ProtNLM"/>
    </source>
</evidence>
<dbReference type="EMBL" id="KE124197">
    <property type="protein sequence ID" value="EPB81210.1"/>
    <property type="molecule type" value="Genomic_DNA"/>
</dbReference>
<protein>
    <recommendedName>
        <fullName evidence="4">Helitron helicase-like domain-containing protein</fullName>
    </recommendedName>
</protein>